<name>A0A1V4QG25_UNCW3</name>
<feature type="transmembrane region" description="Helical" evidence="5">
    <location>
        <begin position="138"/>
        <end position="156"/>
    </location>
</feature>
<dbReference type="Pfam" id="PF01040">
    <property type="entry name" value="UbiA"/>
    <property type="match status" value="1"/>
</dbReference>
<evidence type="ECO:0000256" key="5">
    <source>
        <dbReference type="SAM" id="Phobius"/>
    </source>
</evidence>
<dbReference type="InterPro" id="IPR050475">
    <property type="entry name" value="Prenyltransferase_related"/>
</dbReference>
<evidence type="ECO:0000313" key="6">
    <source>
        <dbReference type="EMBL" id="OPX17951.1"/>
    </source>
</evidence>
<proteinExistence type="predicted"/>
<feature type="transmembrane region" description="Helical" evidence="5">
    <location>
        <begin position="109"/>
        <end position="126"/>
    </location>
</feature>
<dbReference type="Gene3D" id="1.10.357.140">
    <property type="entry name" value="UbiA prenyltransferase"/>
    <property type="match status" value="1"/>
</dbReference>
<reference evidence="7" key="1">
    <citation type="submission" date="2017-01" db="EMBL/GenBank/DDBJ databases">
        <title>Novel pathways for hydrocarbon cycling and metabolic interdependencies in hydrothermal sediment communities.</title>
        <authorList>
            <person name="Dombrowski N."/>
            <person name="Seitz K."/>
            <person name="Teske A."/>
            <person name="Baker B."/>
        </authorList>
    </citation>
    <scope>NUCLEOTIDE SEQUENCE [LARGE SCALE GENOMIC DNA]</scope>
</reference>
<dbReference type="InterPro" id="IPR000537">
    <property type="entry name" value="UbiA_prenyltransferase"/>
</dbReference>
<feature type="transmembrane region" description="Helical" evidence="5">
    <location>
        <begin position="206"/>
        <end position="225"/>
    </location>
</feature>
<keyword evidence="3 5" id="KW-1133">Transmembrane helix</keyword>
<dbReference type="PANTHER" id="PTHR42723:SF1">
    <property type="entry name" value="CHLOROPHYLL SYNTHASE, CHLOROPLASTIC"/>
    <property type="match status" value="1"/>
</dbReference>
<dbReference type="InterPro" id="IPR044878">
    <property type="entry name" value="UbiA_sf"/>
</dbReference>
<evidence type="ECO:0000256" key="2">
    <source>
        <dbReference type="ARBA" id="ARBA00022692"/>
    </source>
</evidence>
<feature type="transmembrane region" description="Helical" evidence="5">
    <location>
        <begin position="43"/>
        <end position="65"/>
    </location>
</feature>
<dbReference type="PANTHER" id="PTHR42723">
    <property type="entry name" value="CHLOROPHYLL SYNTHASE"/>
    <property type="match status" value="1"/>
</dbReference>
<evidence type="ECO:0000256" key="1">
    <source>
        <dbReference type="ARBA" id="ARBA00004141"/>
    </source>
</evidence>
<dbReference type="CDD" id="cd13956">
    <property type="entry name" value="PT_UbiA"/>
    <property type="match status" value="1"/>
</dbReference>
<protein>
    <recommendedName>
        <fullName evidence="8">Prenyltransferase</fullName>
    </recommendedName>
</protein>
<feature type="transmembrane region" description="Helical" evidence="5">
    <location>
        <begin position="262"/>
        <end position="291"/>
    </location>
</feature>
<dbReference type="Proteomes" id="UP000191663">
    <property type="component" value="Unassembled WGS sequence"/>
</dbReference>
<feature type="transmembrane region" description="Helical" evidence="5">
    <location>
        <begin position="231"/>
        <end position="250"/>
    </location>
</feature>
<accession>A0A1V4QG25</accession>
<sequence length="309" mass="35388">MGKFNPFDYFFILRPLILIPVWNFLLIGSFIARGKSGFTPEILIALLIYTFVMGGTYILNQIVDIESDRINKKLFLLSEGYIKKESAFIELFLLWGLAIILALQFGREFLLLISFSIILGIGYSVPPFKFKARPFLDTLANGFGYGIINFTVGWLLFRDLTPTVLYRFFPYFLSISAVFINTTIVDIEGDKRSGAITTGVFLGPRLSHLFATFLLAGAVISAFMLRDLVCLIPAVVSMPLFVYTTIYAFIHRHSARKYTIASFRLPGIIFTLITAYLYPPYIIFLILLFWAMRFYYKRRFGITYPTLAR</sequence>
<feature type="transmembrane region" description="Helical" evidence="5">
    <location>
        <begin position="168"/>
        <end position="185"/>
    </location>
</feature>
<dbReference type="GO" id="GO:0016765">
    <property type="term" value="F:transferase activity, transferring alkyl or aryl (other than methyl) groups"/>
    <property type="evidence" value="ECO:0007669"/>
    <property type="project" value="InterPro"/>
</dbReference>
<dbReference type="AlphaFoldDB" id="A0A1V4QG25"/>
<dbReference type="GO" id="GO:0016020">
    <property type="term" value="C:membrane"/>
    <property type="evidence" value="ECO:0007669"/>
    <property type="project" value="UniProtKB-SubCell"/>
</dbReference>
<feature type="transmembrane region" description="Helical" evidence="5">
    <location>
        <begin position="12"/>
        <end position="31"/>
    </location>
</feature>
<evidence type="ECO:0008006" key="8">
    <source>
        <dbReference type="Google" id="ProtNLM"/>
    </source>
</evidence>
<keyword evidence="4 5" id="KW-0472">Membrane</keyword>
<evidence type="ECO:0000256" key="4">
    <source>
        <dbReference type="ARBA" id="ARBA00023136"/>
    </source>
</evidence>
<evidence type="ECO:0000256" key="3">
    <source>
        <dbReference type="ARBA" id="ARBA00022989"/>
    </source>
</evidence>
<feature type="transmembrane region" description="Helical" evidence="5">
    <location>
        <begin position="86"/>
        <end position="103"/>
    </location>
</feature>
<comment type="caution">
    <text evidence="6">The sequence shown here is derived from an EMBL/GenBank/DDBJ whole genome shotgun (WGS) entry which is preliminary data.</text>
</comment>
<keyword evidence="2 5" id="KW-0812">Transmembrane</keyword>
<comment type="subcellular location">
    <subcellularLocation>
        <location evidence="1">Membrane</location>
        <topology evidence="1">Multi-pass membrane protein</topology>
    </subcellularLocation>
</comment>
<evidence type="ECO:0000313" key="7">
    <source>
        <dbReference type="Proteomes" id="UP000191663"/>
    </source>
</evidence>
<organism evidence="6 7">
    <name type="scientific">candidate division WOR-3 bacterium 4484_100</name>
    <dbReference type="NCBI Taxonomy" id="1936077"/>
    <lineage>
        <taxon>Bacteria</taxon>
        <taxon>Bacteria division WOR-3</taxon>
    </lineage>
</organism>
<dbReference type="EMBL" id="MUKB01000057">
    <property type="protein sequence ID" value="OPX17951.1"/>
    <property type="molecule type" value="Genomic_DNA"/>
</dbReference>
<gene>
    <name evidence="6" type="ORF">BXT86_03725</name>
</gene>